<dbReference type="InParanoid" id="A0A3M0CK32"/>
<dbReference type="GO" id="GO:0006508">
    <property type="term" value="P:proteolysis"/>
    <property type="evidence" value="ECO:0007669"/>
    <property type="project" value="InterPro"/>
</dbReference>
<dbReference type="InterPro" id="IPR001375">
    <property type="entry name" value="Peptidase_S9_cat"/>
</dbReference>
<protein>
    <submittedName>
        <fullName evidence="3">Dipeptidyl aminopeptidase/acylaminoacyl peptidase</fullName>
    </submittedName>
</protein>
<reference evidence="3 4" key="1">
    <citation type="submission" date="2018-10" db="EMBL/GenBank/DDBJ databases">
        <title>Genomic Encyclopedia of Archaeal and Bacterial Type Strains, Phase II (KMG-II): from individual species to whole genera.</title>
        <authorList>
            <person name="Goeker M."/>
        </authorList>
    </citation>
    <scope>NUCLEOTIDE SEQUENCE [LARGE SCALE GENOMIC DNA]</scope>
    <source>
        <strain evidence="3 4">DSM 25217</strain>
    </source>
</reference>
<dbReference type="SUPFAM" id="SSF53474">
    <property type="entry name" value="alpha/beta-Hydrolases"/>
    <property type="match status" value="1"/>
</dbReference>
<evidence type="ECO:0000259" key="2">
    <source>
        <dbReference type="Pfam" id="PF00326"/>
    </source>
</evidence>
<dbReference type="SUPFAM" id="SSF82171">
    <property type="entry name" value="DPP6 N-terminal domain-like"/>
    <property type="match status" value="1"/>
</dbReference>
<dbReference type="InterPro" id="IPR029058">
    <property type="entry name" value="AB_hydrolase_fold"/>
</dbReference>
<name>A0A3M0CK32_9PROT</name>
<dbReference type="Proteomes" id="UP000271227">
    <property type="component" value="Unassembled WGS sequence"/>
</dbReference>
<dbReference type="GO" id="GO:0004252">
    <property type="term" value="F:serine-type endopeptidase activity"/>
    <property type="evidence" value="ECO:0007669"/>
    <property type="project" value="TreeGrafter"/>
</dbReference>
<gene>
    <name evidence="3" type="ORF">BXY39_1349</name>
</gene>
<organism evidence="3 4">
    <name type="scientific">Eilatimonas milleporae</name>
    <dbReference type="NCBI Taxonomy" id="911205"/>
    <lineage>
        <taxon>Bacteria</taxon>
        <taxon>Pseudomonadati</taxon>
        <taxon>Pseudomonadota</taxon>
        <taxon>Alphaproteobacteria</taxon>
        <taxon>Kordiimonadales</taxon>
        <taxon>Kordiimonadaceae</taxon>
        <taxon>Eilatimonas</taxon>
    </lineage>
</organism>
<evidence type="ECO:0000313" key="3">
    <source>
        <dbReference type="EMBL" id="RMB08710.1"/>
    </source>
</evidence>
<feature type="domain" description="Peptidase S9 prolyl oligopeptidase catalytic" evidence="2">
    <location>
        <begin position="463"/>
        <end position="665"/>
    </location>
</feature>
<dbReference type="PANTHER" id="PTHR42776">
    <property type="entry name" value="SERINE PEPTIDASE S9 FAMILY MEMBER"/>
    <property type="match status" value="1"/>
</dbReference>
<evidence type="ECO:0000313" key="4">
    <source>
        <dbReference type="Proteomes" id="UP000271227"/>
    </source>
</evidence>
<dbReference type="EMBL" id="REFR01000010">
    <property type="protein sequence ID" value="RMB08710.1"/>
    <property type="molecule type" value="Genomic_DNA"/>
</dbReference>
<dbReference type="Gene3D" id="3.40.50.1820">
    <property type="entry name" value="alpha/beta hydrolase"/>
    <property type="match status" value="1"/>
</dbReference>
<keyword evidence="4" id="KW-1185">Reference proteome</keyword>
<dbReference type="PANTHER" id="PTHR42776:SF27">
    <property type="entry name" value="DIPEPTIDYL PEPTIDASE FAMILY MEMBER 6"/>
    <property type="match status" value="1"/>
</dbReference>
<keyword evidence="3" id="KW-0031">Aminopeptidase</keyword>
<comment type="caution">
    <text evidence="3">The sequence shown here is derived from an EMBL/GenBank/DDBJ whole genome shotgun (WGS) entry which is preliminary data.</text>
</comment>
<dbReference type="Pfam" id="PF00326">
    <property type="entry name" value="Peptidase_S9"/>
    <property type="match status" value="1"/>
</dbReference>
<dbReference type="RefSeq" id="WP_170163677.1">
    <property type="nucleotide sequence ID" value="NZ_REFR01000010.1"/>
</dbReference>
<keyword evidence="3" id="KW-0645">Protease</keyword>
<evidence type="ECO:0000256" key="1">
    <source>
        <dbReference type="ARBA" id="ARBA00022801"/>
    </source>
</evidence>
<proteinExistence type="predicted"/>
<keyword evidence="1" id="KW-0378">Hydrolase</keyword>
<sequence>MRFSVIRLPGILTVFSLVAAFSLAAVFGMAVSADEPAARGLSDDRLVDLAERFGHVPRVFSPSLSPDGTAVAYIESDKDKGFARIMVGVLTAEDVQHVSTIQAPGGETFAWVDWANDERLIVGFDTHFRIGGELYRSAPSKMMAVNRDGSLPVILDIMALRAPRRQRSNDVIHMLPDDPEHILVGHMAGDGRSTGVYTLNIYTGEKTPVSEAPDGLPVFDWYADNTGQIRLGYGENKDGDGHMLIRDGEGEWLRLEDIELLSRDRFSIHGFSDDPNIVYVTASHTTGRSTIFRFDLKRRVLDGKVYGHDSVDVQGLLTSRSGKALAASYFTSRYGLEYLDEGFRMRHLALKEKLGGRDFTVLSSTKGGSLMLVETFGLDEPGRLFFYQAENDVLREWVRNYPALSTSDIGRTVPVTYGARDGVEIPGYITLPPGMKLDEAKGVGLPAIVLPHGGPHVRTLPLFDYEAKFLAALGYVVLQPNFRGSSGYGFRYMALGWGGWGKHMQDDLVDGARWLVHEGYAAANRICIAGGSYGGYASLMASVRDTGTFRCAAAWAPVTDIRMMLEEEDSWDEDSFVYSQLAGYTKKGKIKAYSPLQRIKEVAIPVFVAHGTHDQVVGVGQSRAFAKAAARRKKAVDYAEFEGEGHHLRYSRYRTQWLYRLGAFMSLHNPAVPRPEGR</sequence>
<dbReference type="GO" id="GO:0004177">
    <property type="term" value="F:aminopeptidase activity"/>
    <property type="evidence" value="ECO:0007669"/>
    <property type="project" value="UniProtKB-KW"/>
</dbReference>
<dbReference type="AlphaFoldDB" id="A0A3M0CK32"/>
<accession>A0A3M0CK32</accession>